<dbReference type="Pfam" id="PF00067">
    <property type="entry name" value="p450"/>
    <property type="match status" value="1"/>
</dbReference>
<dbReference type="EMBL" id="QKWP01004289">
    <property type="protein sequence ID" value="RIB00396.1"/>
    <property type="molecule type" value="Genomic_DNA"/>
</dbReference>
<protein>
    <submittedName>
        <fullName evidence="8">Cytochrome P450</fullName>
    </submittedName>
</protein>
<dbReference type="SUPFAM" id="SSF48264">
    <property type="entry name" value="Cytochrome P450"/>
    <property type="match status" value="1"/>
</dbReference>
<evidence type="ECO:0000256" key="5">
    <source>
        <dbReference type="PIRSR" id="PIRSR602401-1"/>
    </source>
</evidence>
<evidence type="ECO:0000256" key="4">
    <source>
        <dbReference type="ARBA" id="ARBA00023004"/>
    </source>
</evidence>
<name>A0A397U000_9GLOM</name>
<comment type="cofactor">
    <cofactor evidence="5">
        <name>heme</name>
        <dbReference type="ChEBI" id="CHEBI:30413"/>
    </cofactor>
</comment>
<dbReference type="Proteomes" id="UP000266673">
    <property type="component" value="Unassembled WGS sequence"/>
</dbReference>
<dbReference type="InterPro" id="IPR017972">
    <property type="entry name" value="Cyt_P450_CS"/>
</dbReference>
<feature type="binding site" description="axial binding residue" evidence="5">
    <location>
        <position position="455"/>
    </location>
    <ligand>
        <name>heme</name>
        <dbReference type="ChEBI" id="CHEBI:30413"/>
    </ligand>
    <ligandPart>
        <name>Fe</name>
        <dbReference type="ChEBI" id="CHEBI:18248"/>
    </ligandPart>
</feature>
<reference evidence="8 9" key="1">
    <citation type="submission" date="2018-06" db="EMBL/GenBank/DDBJ databases">
        <title>Comparative genomics reveals the genomic features of Rhizophagus irregularis, R. cerebriforme, R. diaphanum and Gigaspora rosea, and their symbiotic lifestyle signature.</title>
        <authorList>
            <person name="Morin E."/>
            <person name="San Clemente H."/>
            <person name="Chen E.C.H."/>
            <person name="De La Providencia I."/>
            <person name="Hainaut M."/>
            <person name="Kuo A."/>
            <person name="Kohler A."/>
            <person name="Murat C."/>
            <person name="Tang N."/>
            <person name="Roy S."/>
            <person name="Loubradou J."/>
            <person name="Henrissat B."/>
            <person name="Grigoriev I.V."/>
            <person name="Corradi N."/>
            <person name="Roux C."/>
            <person name="Martin F.M."/>
        </authorList>
    </citation>
    <scope>NUCLEOTIDE SEQUENCE [LARGE SCALE GENOMIC DNA]</scope>
    <source>
        <strain evidence="8 9">DAOM 194757</strain>
    </source>
</reference>
<keyword evidence="2 5" id="KW-0479">Metal-binding</keyword>
<dbReference type="PANTHER" id="PTHR24296">
    <property type="entry name" value="CYTOCHROME P450"/>
    <property type="match status" value="1"/>
</dbReference>
<evidence type="ECO:0000313" key="9">
    <source>
        <dbReference type="Proteomes" id="UP000266673"/>
    </source>
</evidence>
<evidence type="ECO:0000256" key="3">
    <source>
        <dbReference type="ARBA" id="ARBA00023002"/>
    </source>
</evidence>
<feature type="transmembrane region" description="Helical" evidence="7">
    <location>
        <begin position="12"/>
        <end position="32"/>
    </location>
</feature>
<evidence type="ECO:0000256" key="7">
    <source>
        <dbReference type="SAM" id="Phobius"/>
    </source>
</evidence>
<proteinExistence type="inferred from homology"/>
<dbReference type="AlphaFoldDB" id="A0A397U000"/>
<dbReference type="InterPro" id="IPR002401">
    <property type="entry name" value="Cyt_P450_E_grp-I"/>
</dbReference>
<dbReference type="PRINTS" id="PR00385">
    <property type="entry name" value="P450"/>
</dbReference>
<keyword evidence="9" id="KW-1185">Reference proteome</keyword>
<dbReference type="InterPro" id="IPR036396">
    <property type="entry name" value="Cyt_P450_sf"/>
</dbReference>
<evidence type="ECO:0000256" key="2">
    <source>
        <dbReference type="ARBA" id="ARBA00022723"/>
    </source>
</evidence>
<accession>A0A397U000</accession>
<dbReference type="GO" id="GO:0020037">
    <property type="term" value="F:heme binding"/>
    <property type="evidence" value="ECO:0007669"/>
    <property type="project" value="InterPro"/>
</dbReference>
<sequence length="512" mass="59247">MIQILRKLNIATSDIFILFLISFVSYIIYLTIKYSDRAVGTISRKDLVGPKGIPIFGNFFSVIRRKTYIQFEHELANKYGQLFTFTIFKLGRVIVSNDPRTIEHVLKTRFDDFGKDEVIHEMGYEMFGDGIFAVNGYKWKFQRRIISHLFLGKNFKNLIYTSVIGKSKIVINILKKYADSGKPIDLQDLFYKFTMDTFGDMSFGVDFGCLTHPEEKSQFVINFDYAQDVIFGRFTQPFWKLVEKYSENGRRMRKACKYIDDYVYNMINNHKSELEVEKKTVNNLLTLLINAVDDNGKTFNDKELRDVILNLILAGRDTTAQALSWMMYLIMANKSVEDLLLQEINTLLSVETSIPSYDDIKLFKYATATFYETLRLYPIVPVNGRACIKDTVLPNNVPIFAGEFVEYNLFIMGRDEKIWGDDAKQFNPQRFLDSDDGLKPNKFKFAAFHAGPRTCLGQQFATLEVITLVVMMLKEFKFELVPGQKSPPEFKDAITLPMKDPLMTKVSYRTKN</sequence>
<keyword evidence="7" id="KW-1133">Transmembrane helix</keyword>
<dbReference type="PRINTS" id="PR00463">
    <property type="entry name" value="EP450I"/>
</dbReference>
<dbReference type="STRING" id="44941.A0A397U000"/>
<gene>
    <name evidence="8" type="ORF">C2G38_2256716</name>
</gene>
<evidence type="ECO:0000313" key="8">
    <source>
        <dbReference type="EMBL" id="RIB00396.1"/>
    </source>
</evidence>
<dbReference type="OrthoDB" id="1470350at2759"/>
<keyword evidence="7" id="KW-0472">Membrane</keyword>
<keyword evidence="7" id="KW-0812">Transmembrane</keyword>
<dbReference type="GO" id="GO:0006629">
    <property type="term" value="P:lipid metabolic process"/>
    <property type="evidence" value="ECO:0007669"/>
    <property type="project" value="UniProtKB-ARBA"/>
</dbReference>
<keyword evidence="3 6" id="KW-0560">Oxidoreductase</keyword>
<keyword evidence="5 6" id="KW-0349">Heme</keyword>
<dbReference type="InterPro" id="IPR001128">
    <property type="entry name" value="Cyt_P450"/>
</dbReference>
<evidence type="ECO:0000256" key="6">
    <source>
        <dbReference type="RuleBase" id="RU000461"/>
    </source>
</evidence>
<evidence type="ECO:0000256" key="1">
    <source>
        <dbReference type="ARBA" id="ARBA00010617"/>
    </source>
</evidence>
<comment type="similarity">
    <text evidence="1 6">Belongs to the cytochrome P450 family.</text>
</comment>
<dbReference type="GO" id="GO:0005506">
    <property type="term" value="F:iron ion binding"/>
    <property type="evidence" value="ECO:0007669"/>
    <property type="project" value="InterPro"/>
</dbReference>
<dbReference type="GO" id="GO:0004497">
    <property type="term" value="F:monooxygenase activity"/>
    <property type="evidence" value="ECO:0007669"/>
    <property type="project" value="UniProtKB-KW"/>
</dbReference>
<organism evidence="8 9">
    <name type="scientific">Gigaspora rosea</name>
    <dbReference type="NCBI Taxonomy" id="44941"/>
    <lineage>
        <taxon>Eukaryota</taxon>
        <taxon>Fungi</taxon>
        <taxon>Fungi incertae sedis</taxon>
        <taxon>Mucoromycota</taxon>
        <taxon>Glomeromycotina</taxon>
        <taxon>Glomeromycetes</taxon>
        <taxon>Diversisporales</taxon>
        <taxon>Gigasporaceae</taxon>
        <taxon>Gigaspora</taxon>
    </lineage>
</organism>
<dbReference type="PROSITE" id="PS00086">
    <property type="entry name" value="CYTOCHROME_P450"/>
    <property type="match status" value="1"/>
</dbReference>
<keyword evidence="4 5" id="KW-0408">Iron</keyword>
<keyword evidence="6" id="KW-0503">Monooxygenase</keyword>
<comment type="caution">
    <text evidence="8">The sequence shown here is derived from an EMBL/GenBank/DDBJ whole genome shotgun (WGS) entry which is preliminary data.</text>
</comment>
<dbReference type="Gene3D" id="1.10.630.10">
    <property type="entry name" value="Cytochrome P450"/>
    <property type="match status" value="1"/>
</dbReference>
<dbReference type="GO" id="GO:0016705">
    <property type="term" value="F:oxidoreductase activity, acting on paired donors, with incorporation or reduction of molecular oxygen"/>
    <property type="evidence" value="ECO:0007669"/>
    <property type="project" value="InterPro"/>
</dbReference>